<dbReference type="Proteomes" id="UP000027120">
    <property type="component" value="Unassembled WGS sequence"/>
</dbReference>
<keyword evidence="1" id="KW-0521">NADP</keyword>
<dbReference type="InterPro" id="IPR011147">
    <property type="entry name" value="Bifunc_Aspkin/hSer_DH"/>
</dbReference>
<dbReference type="GO" id="GO:0004412">
    <property type="term" value="F:homoserine dehydrogenase activity"/>
    <property type="evidence" value="ECO:0007669"/>
    <property type="project" value="InterPro"/>
</dbReference>
<gene>
    <name evidence="2" type="ORF">CISIN_1g0299422mg</name>
</gene>
<dbReference type="AlphaFoldDB" id="A0A067DHG2"/>
<sequence length="104" mass="11811">MTKHFELSEKLTTVDASIFVCGLFLCLNAECNSMRIRLKKTFFLQVIILARESGLKLELSDLPVRSFVPEPLKACASAEEFMKQLPQFDKELAKQRQEAEDAGE</sequence>
<keyword evidence="3" id="KW-1185">Reference proteome</keyword>
<proteinExistence type="predicted"/>
<protein>
    <submittedName>
        <fullName evidence="2">Uncharacterized protein</fullName>
    </submittedName>
</protein>
<evidence type="ECO:0000256" key="1">
    <source>
        <dbReference type="ARBA" id="ARBA00022857"/>
    </source>
</evidence>
<dbReference type="STRING" id="2711.A0A067DHG2"/>
<dbReference type="PANTHER" id="PTHR43070:SF5">
    <property type="entry name" value="HOMOSERINE DEHYDROGENASE"/>
    <property type="match status" value="1"/>
</dbReference>
<feature type="non-terminal residue" evidence="2">
    <location>
        <position position="104"/>
    </location>
</feature>
<reference evidence="2 3" key="1">
    <citation type="submission" date="2014-04" db="EMBL/GenBank/DDBJ databases">
        <authorList>
            <consortium name="International Citrus Genome Consortium"/>
            <person name="Gmitter F."/>
            <person name="Chen C."/>
            <person name="Farmerie W."/>
            <person name="Harkins T."/>
            <person name="Desany B."/>
            <person name="Mohiuddin M."/>
            <person name="Kodira C."/>
            <person name="Borodovsky M."/>
            <person name="Lomsadze A."/>
            <person name="Burns P."/>
            <person name="Jenkins J."/>
            <person name="Prochnik S."/>
            <person name="Shu S."/>
            <person name="Chapman J."/>
            <person name="Pitluck S."/>
            <person name="Schmutz J."/>
            <person name="Rokhsar D."/>
        </authorList>
    </citation>
    <scope>NUCLEOTIDE SEQUENCE</scope>
</reference>
<evidence type="ECO:0000313" key="2">
    <source>
        <dbReference type="EMBL" id="KDO42429.1"/>
    </source>
</evidence>
<name>A0A067DHG2_CITSI</name>
<dbReference type="EMBL" id="KK785478">
    <property type="protein sequence ID" value="KDO42429.1"/>
    <property type="molecule type" value="Genomic_DNA"/>
</dbReference>
<evidence type="ECO:0000313" key="3">
    <source>
        <dbReference type="Proteomes" id="UP000027120"/>
    </source>
</evidence>
<dbReference type="PANTHER" id="PTHR43070">
    <property type="match status" value="1"/>
</dbReference>
<accession>A0A067DHG2</accession>
<dbReference type="GO" id="GO:0009067">
    <property type="term" value="P:aspartate family amino acid biosynthetic process"/>
    <property type="evidence" value="ECO:0007669"/>
    <property type="project" value="InterPro"/>
</dbReference>
<dbReference type="Gene3D" id="3.30.360.10">
    <property type="entry name" value="Dihydrodipicolinate Reductase, domain 2"/>
    <property type="match status" value="1"/>
</dbReference>
<organism evidence="2 3">
    <name type="scientific">Citrus sinensis</name>
    <name type="common">Sweet orange</name>
    <name type="synonym">Citrus aurantium var. sinensis</name>
    <dbReference type="NCBI Taxonomy" id="2711"/>
    <lineage>
        <taxon>Eukaryota</taxon>
        <taxon>Viridiplantae</taxon>
        <taxon>Streptophyta</taxon>
        <taxon>Embryophyta</taxon>
        <taxon>Tracheophyta</taxon>
        <taxon>Spermatophyta</taxon>
        <taxon>Magnoliopsida</taxon>
        <taxon>eudicotyledons</taxon>
        <taxon>Gunneridae</taxon>
        <taxon>Pentapetalae</taxon>
        <taxon>rosids</taxon>
        <taxon>malvids</taxon>
        <taxon>Sapindales</taxon>
        <taxon>Rutaceae</taxon>
        <taxon>Aurantioideae</taxon>
        <taxon>Citrus</taxon>
    </lineage>
</organism>